<dbReference type="EMBL" id="VUMH01000008">
    <property type="protein sequence ID" value="MSS28132.1"/>
    <property type="molecule type" value="Genomic_DNA"/>
</dbReference>
<comment type="subcellular location">
    <subcellularLocation>
        <location evidence="2">Cytoplasm</location>
    </subcellularLocation>
</comment>
<dbReference type="PANTHER" id="PTHR21043">
    <property type="entry name" value="IOJAP SUPERFAMILY ORTHOLOG"/>
    <property type="match status" value="1"/>
</dbReference>
<dbReference type="InterPro" id="IPR043519">
    <property type="entry name" value="NT_sf"/>
</dbReference>
<evidence type="ECO:0000256" key="2">
    <source>
        <dbReference type="HAMAP-Rule" id="MF_01477"/>
    </source>
</evidence>
<protein>
    <recommendedName>
        <fullName evidence="2">Ribosomal silencing factor RsfS</fullName>
    </recommendedName>
</protein>
<comment type="similarity">
    <text evidence="1 2">Belongs to the Iojap/RsfS family.</text>
</comment>
<keyword evidence="4" id="KW-1185">Reference proteome</keyword>
<reference evidence="3 4" key="1">
    <citation type="submission" date="2019-09" db="EMBL/GenBank/DDBJ databases">
        <title>In-depth cultivation of the pig gut microbiome towards novel bacterial diversity and tailored functional studies.</title>
        <authorList>
            <person name="Wylensek D."/>
            <person name="Hitch T.C.A."/>
            <person name="Clavel T."/>
        </authorList>
    </citation>
    <scope>NUCLEOTIDE SEQUENCE [LARGE SCALE GENOMIC DNA]</scope>
    <source>
        <strain evidence="3 4">PG-178-WT-4</strain>
    </source>
</reference>
<sequence length="154" mass="16758">MEHIPSTETTEAQAARPGRKRYADVPLAEKLAVITAWLEEHKAERIVSLNLTEQGGFTDVLLVLTAGSMRHAQSLADGVAALCHERNYEYLRVEGYEAGQWILVDLNDIVINIFLEPVRELFRLEALWGQPPARAAGEAVPAAPATGSGGESPV</sequence>
<name>A0A6L5XLS4_9BACT</name>
<comment type="caution">
    <text evidence="3">The sequence shown here is derived from an EMBL/GenBank/DDBJ whole genome shotgun (WGS) entry which is preliminary data.</text>
</comment>
<dbReference type="InterPro" id="IPR004394">
    <property type="entry name" value="Iojap/RsfS/C7orf30"/>
</dbReference>
<dbReference type="SUPFAM" id="SSF81301">
    <property type="entry name" value="Nucleotidyltransferase"/>
    <property type="match status" value="1"/>
</dbReference>
<dbReference type="GO" id="GO:0017148">
    <property type="term" value="P:negative regulation of translation"/>
    <property type="evidence" value="ECO:0007669"/>
    <property type="project" value="UniProtKB-UniRule"/>
</dbReference>
<keyword evidence="2" id="KW-0963">Cytoplasm</keyword>
<dbReference type="NCBIfam" id="TIGR00090">
    <property type="entry name" value="rsfS_iojap_ybeB"/>
    <property type="match status" value="1"/>
</dbReference>
<dbReference type="PANTHER" id="PTHR21043:SF0">
    <property type="entry name" value="MITOCHONDRIAL ASSEMBLY OF RIBOSOMAL LARGE SUBUNIT PROTEIN 1"/>
    <property type="match status" value="1"/>
</dbReference>
<accession>A0A6L5XLS4</accession>
<evidence type="ECO:0000256" key="1">
    <source>
        <dbReference type="ARBA" id="ARBA00010574"/>
    </source>
</evidence>
<dbReference type="GO" id="GO:0005737">
    <property type="term" value="C:cytoplasm"/>
    <property type="evidence" value="ECO:0007669"/>
    <property type="project" value="UniProtKB-SubCell"/>
</dbReference>
<proteinExistence type="inferred from homology"/>
<dbReference type="Pfam" id="PF02410">
    <property type="entry name" value="RsfS"/>
    <property type="match status" value="1"/>
</dbReference>
<dbReference type="Gene3D" id="3.30.460.10">
    <property type="entry name" value="Beta Polymerase, domain 2"/>
    <property type="match status" value="1"/>
</dbReference>
<keyword evidence="2" id="KW-0810">Translation regulation</keyword>
<keyword evidence="2" id="KW-0678">Repressor</keyword>
<dbReference type="GO" id="GO:0043023">
    <property type="term" value="F:ribosomal large subunit binding"/>
    <property type="evidence" value="ECO:0007669"/>
    <property type="project" value="TreeGrafter"/>
</dbReference>
<organism evidence="3 4">
    <name type="scientific">Desulfovibrio porci</name>
    <dbReference type="NCBI Taxonomy" id="2605782"/>
    <lineage>
        <taxon>Bacteria</taxon>
        <taxon>Pseudomonadati</taxon>
        <taxon>Thermodesulfobacteriota</taxon>
        <taxon>Desulfovibrionia</taxon>
        <taxon>Desulfovibrionales</taxon>
        <taxon>Desulfovibrionaceae</taxon>
        <taxon>Desulfovibrio</taxon>
    </lineage>
</organism>
<dbReference type="HAMAP" id="MF_01477">
    <property type="entry name" value="Iojap_RsfS"/>
    <property type="match status" value="1"/>
</dbReference>
<dbReference type="GO" id="GO:0042256">
    <property type="term" value="P:cytosolic ribosome assembly"/>
    <property type="evidence" value="ECO:0007669"/>
    <property type="project" value="UniProtKB-UniRule"/>
</dbReference>
<evidence type="ECO:0000313" key="4">
    <source>
        <dbReference type="Proteomes" id="UP000477488"/>
    </source>
</evidence>
<comment type="subunit">
    <text evidence="2">Interacts with ribosomal protein uL14 (rplN).</text>
</comment>
<dbReference type="GO" id="GO:0090071">
    <property type="term" value="P:negative regulation of ribosome biogenesis"/>
    <property type="evidence" value="ECO:0007669"/>
    <property type="project" value="UniProtKB-UniRule"/>
</dbReference>
<evidence type="ECO:0000313" key="3">
    <source>
        <dbReference type="EMBL" id="MSS28132.1"/>
    </source>
</evidence>
<dbReference type="Proteomes" id="UP000477488">
    <property type="component" value="Unassembled WGS sequence"/>
</dbReference>
<gene>
    <name evidence="2 3" type="primary">rsfS</name>
    <name evidence="3" type="ORF">FYJ44_08815</name>
</gene>
<dbReference type="AlphaFoldDB" id="A0A6L5XLS4"/>
<comment type="function">
    <text evidence="2">Functions as a ribosomal silencing factor. Interacts with ribosomal protein uL14 (rplN), blocking formation of intersubunit bridge B8. Prevents association of the 30S and 50S ribosomal subunits and the formation of functional ribosomes, thus repressing translation.</text>
</comment>